<keyword evidence="1" id="KW-0472">Membrane</keyword>
<organism evidence="2 3">
    <name type="scientific">Rubroshorea leprosula</name>
    <dbReference type="NCBI Taxonomy" id="152421"/>
    <lineage>
        <taxon>Eukaryota</taxon>
        <taxon>Viridiplantae</taxon>
        <taxon>Streptophyta</taxon>
        <taxon>Embryophyta</taxon>
        <taxon>Tracheophyta</taxon>
        <taxon>Spermatophyta</taxon>
        <taxon>Magnoliopsida</taxon>
        <taxon>eudicotyledons</taxon>
        <taxon>Gunneridae</taxon>
        <taxon>Pentapetalae</taxon>
        <taxon>rosids</taxon>
        <taxon>malvids</taxon>
        <taxon>Malvales</taxon>
        <taxon>Dipterocarpaceae</taxon>
        <taxon>Rubroshorea</taxon>
    </lineage>
</organism>
<protein>
    <submittedName>
        <fullName evidence="2">Uncharacterized protein</fullName>
    </submittedName>
</protein>
<gene>
    <name evidence="2" type="ORF">SLEP1_g16318</name>
</gene>
<evidence type="ECO:0000313" key="2">
    <source>
        <dbReference type="EMBL" id="GKV04113.1"/>
    </source>
</evidence>
<dbReference type="EMBL" id="BPVZ01000021">
    <property type="protein sequence ID" value="GKV04113.1"/>
    <property type="molecule type" value="Genomic_DNA"/>
</dbReference>
<name>A0AAV5IY40_9ROSI</name>
<dbReference type="PANTHER" id="PTHR12496">
    <property type="entry name" value="CGI-41 METHYLTRANSFERASE"/>
    <property type="match status" value="1"/>
</dbReference>
<comment type="caution">
    <text evidence="2">The sequence shown here is derived from an EMBL/GenBank/DDBJ whole genome shotgun (WGS) entry which is preliminary data.</text>
</comment>
<proteinExistence type="predicted"/>
<sequence length="160" mass="18743">MANQLKYSCNSATETLEWIKAIADFIRPYSFLINAHVVNFFKDRLWEAVDKEWIECLRKEPVENLLLIPSGTVQDHWPPSLKEFILTLRSLEFPRESADLKTVIPDLHMKSLNTVLSQGMNQKKKHEVVIICELIALISMCILFISLIILVSLYWYWYMP</sequence>
<evidence type="ECO:0000313" key="3">
    <source>
        <dbReference type="Proteomes" id="UP001054252"/>
    </source>
</evidence>
<dbReference type="InterPro" id="IPR052220">
    <property type="entry name" value="METTL25"/>
</dbReference>
<dbReference type="Proteomes" id="UP001054252">
    <property type="component" value="Unassembled WGS sequence"/>
</dbReference>
<keyword evidence="3" id="KW-1185">Reference proteome</keyword>
<reference evidence="2 3" key="1">
    <citation type="journal article" date="2021" name="Commun. Biol.">
        <title>The genome of Shorea leprosula (Dipterocarpaceae) highlights the ecological relevance of drought in aseasonal tropical rainforests.</title>
        <authorList>
            <person name="Ng K.K.S."/>
            <person name="Kobayashi M.J."/>
            <person name="Fawcett J.A."/>
            <person name="Hatakeyama M."/>
            <person name="Paape T."/>
            <person name="Ng C.H."/>
            <person name="Ang C.C."/>
            <person name="Tnah L.H."/>
            <person name="Lee C.T."/>
            <person name="Nishiyama T."/>
            <person name="Sese J."/>
            <person name="O'Brien M.J."/>
            <person name="Copetti D."/>
            <person name="Mohd Noor M.I."/>
            <person name="Ong R.C."/>
            <person name="Putra M."/>
            <person name="Sireger I.Z."/>
            <person name="Indrioko S."/>
            <person name="Kosugi Y."/>
            <person name="Izuno A."/>
            <person name="Isagi Y."/>
            <person name="Lee S.L."/>
            <person name="Shimizu K.K."/>
        </authorList>
    </citation>
    <scope>NUCLEOTIDE SEQUENCE [LARGE SCALE GENOMIC DNA]</scope>
    <source>
        <strain evidence="2">214</strain>
    </source>
</reference>
<dbReference type="PANTHER" id="PTHR12496:SF0">
    <property type="entry name" value="METHYLTRANSFERASE DOMAIN-CONTAINING PROTEIN"/>
    <property type="match status" value="1"/>
</dbReference>
<evidence type="ECO:0000256" key="1">
    <source>
        <dbReference type="SAM" id="Phobius"/>
    </source>
</evidence>
<dbReference type="AlphaFoldDB" id="A0AAV5IY40"/>
<keyword evidence="1" id="KW-0812">Transmembrane</keyword>
<accession>A0AAV5IY40</accession>
<feature type="transmembrane region" description="Helical" evidence="1">
    <location>
        <begin position="128"/>
        <end position="157"/>
    </location>
</feature>
<keyword evidence="1" id="KW-1133">Transmembrane helix</keyword>